<dbReference type="RefSeq" id="XP_043139834.1">
    <property type="nucleotide sequence ID" value="XM_043282457.1"/>
</dbReference>
<dbReference type="FunFam" id="3.50.50.60:FF:000153">
    <property type="entry name" value="Salicylate hydroxylase, putative"/>
    <property type="match status" value="1"/>
</dbReference>
<dbReference type="Pfam" id="PF01494">
    <property type="entry name" value="FAD_binding_3"/>
    <property type="match status" value="1"/>
</dbReference>
<evidence type="ECO:0000256" key="3">
    <source>
        <dbReference type="ARBA" id="ARBA00023002"/>
    </source>
</evidence>
<dbReference type="InterPro" id="IPR036188">
    <property type="entry name" value="FAD/NAD-bd_sf"/>
</dbReference>
<keyword evidence="4" id="KW-0472">Membrane</keyword>
<reference evidence="6" key="1">
    <citation type="submission" date="2021-01" db="EMBL/GenBank/DDBJ databases">
        <authorList>
            <consortium name="Aspergillus chevalieri M1 genome sequencing consortium"/>
            <person name="Kazuki M."/>
            <person name="Futagami T."/>
        </authorList>
    </citation>
    <scope>NUCLEOTIDE SEQUENCE</scope>
    <source>
        <strain evidence="6">M1</strain>
    </source>
</reference>
<evidence type="ECO:0000313" key="7">
    <source>
        <dbReference type="Proteomes" id="UP000637239"/>
    </source>
</evidence>
<gene>
    <name evidence="6" type="ORF">ACHE_70155S</name>
</gene>
<dbReference type="SUPFAM" id="SSF51905">
    <property type="entry name" value="FAD/NAD(P)-binding domain"/>
    <property type="match status" value="1"/>
</dbReference>
<feature type="transmembrane region" description="Helical" evidence="4">
    <location>
        <begin position="12"/>
        <end position="29"/>
    </location>
</feature>
<dbReference type="GeneID" id="66985670"/>
<sequence>MPGVITDQSFDIAIVGGGIIGLVVAMGLMKRNINVKIYEQSRSFREIGAGVAFTANAIRCMGMLNPDIVTALRKVTTANGDPKNPNDYLQYVDGYSHDPNDPDNMEEEVLFKLYAGYKGFEGCHRAHLLDELVKFIPEGTVEFRKRLDTYVDRGEDQKLLLKFCDGTTVEFDAVIGCDGIKSRVREILLGEGNPASYPHYSHKVAFRALIPMDKAEAALGSYKARNQHMHMGPGAHVLHFAVASQTLMNFVAFAPDPNEWLSDKIMTAPATKEEVVKIFSDWGPTVRAIVNLLPEEFDKWAIFDTYDYPAPTYTKGRVCLAGDAAHASSPHHGAGAGIGVEDALAMAQVLEMAAETLQSTDMSKAQVLRSAFETYDAVRRERSQWLVHSSRNICDVYEWNNPKTGSNPEKCLEEIKWRSHKIWYFNIEGMLLETRKEFDSRIAA</sequence>
<dbReference type="GO" id="GO:0016491">
    <property type="term" value="F:oxidoreductase activity"/>
    <property type="evidence" value="ECO:0007669"/>
    <property type="project" value="UniProtKB-KW"/>
</dbReference>
<dbReference type="GO" id="GO:0071949">
    <property type="term" value="F:FAD binding"/>
    <property type="evidence" value="ECO:0007669"/>
    <property type="project" value="InterPro"/>
</dbReference>
<organism evidence="6 7">
    <name type="scientific">Aspergillus chevalieri</name>
    <name type="common">Eurotium chevalieri</name>
    <dbReference type="NCBI Taxonomy" id="182096"/>
    <lineage>
        <taxon>Eukaryota</taxon>
        <taxon>Fungi</taxon>
        <taxon>Dikarya</taxon>
        <taxon>Ascomycota</taxon>
        <taxon>Pezizomycotina</taxon>
        <taxon>Eurotiomycetes</taxon>
        <taxon>Eurotiomycetidae</taxon>
        <taxon>Eurotiales</taxon>
        <taxon>Aspergillaceae</taxon>
        <taxon>Aspergillus</taxon>
        <taxon>Aspergillus subgen. Aspergillus</taxon>
    </lineage>
</organism>
<reference evidence="6" key="2">
    <citation type="submission" date="2021-02" db="EMBL/GenBank/DDBJ databases">
        <title>Aspergillus chevalieri M1 genome sequence.</title>
        <authorList>
            <person name="Kadooka C."/>
            <person name="Mori K."/>
            <person name="Futagami T."/>
        </authorList>
    </citation>
    <scope>NUCLEOTIDE SEQUENCE</scope>
    <source>
        <strain evidence="6">M1</strain>
    </source>
</reference>
<keyword evidence="1" id="KW-0285">Flavoprotein</keyword>
<keyword evidence="2" id="KW-0274">FAD</keyword>
<keyword evidence="4" id="KW-0812">Transmembrane</keyword>
<dbReference type="PANTHER" id="PTHR46720">
    <property type="entry name" value="HYDROXYLASE, PUTATIVE (AFU_ORTHOLOGUE AFUA_3G01460)-RELATED"/>
    <property type="match status" value="1"/>
</dbReference>
<dbReference type="Gene3D" id="3.50.50.60">
    <property type="entry name" value="FAD/NAD(P)-binding domain"/>
    <property type="match status" value="1"/>
</dbReference>
<dbReference type="GO" id="GO:0044550">
    <property type="term" value="P:secondary metabolite biosynthetic process"/>
    <property type="evidence" value="ECO:0007669"/>
    <property type="project" value="UniProtKB-ARBA"/>
</dbReference>
<keyword evidence="4" id="KW-1133">Transmembrane helix</keyword>
<name>A0A7R7VV20_ASPCH</name>
<dbReference type="EMBL" id="AP024422">
    <property type="protein sequence ID" value="BCR91312.1"/>
    <property type="molecule type" value="Genomic_DNA"/>
</dbReference>
<evidence type="ECO:0000313" key="6">
    <source>
        <dbReference type="EMBL" id="BCR91312.1"/>
    </source>
</evidence>
<keyword evidence="3" id="KW-0560">Oxidoreductase</keyword>
<feature type="domain" description="FAD-binding" evidence="5">
    <location>
        <begin position="167"/>
        <end position="353"/>
    </location>
</feature>
<evidence type="ECO:0000256" key="1">
    <source>
        <dbReference type="ARBA" id="ARBA00022630"/>
    </source>
</evidence>
<dbReference type="InterPro" id="IPR051104">
    <property type="entry name" value="FAD_monoxygenase"/>
</dbReference>
<dbReference type="PRINTS" id="PR00420">
    <property type="entry name" value="RNGMNOXGNASE"/>
</dbReference>
<dbReference type="Proteomes" id="UP000637239">
    <property type="component" value="Chromosome 7"/>
</dbReference>
<dbReference type="InterPro" id="IPR002938">
    <property type="entry name" value="FAD-bd"/>
</dbReference>
<dbReference type="AlphaFoldDB" id="A0A7R7VV20"/>
<protein>
    <recommendedName>
        <fullName evidence="5">FAD-binding domain-containing protein</fullName>
    </recommendedName>
</protein>
<keyword evidence="7" id="KW-1185">Reference proteome</keyword>
<dbReference type="PANTHER" id="PTHR46720:SF3">
    <property type="entry name" value="FAD-BINDING DOMAIN-CONTAINING PROTEIN-RELATED"/>
    <property type="match status" value="1"/>
</dbReference>
<proteinExistence type="predicted"/>
<dbReference type="SUPFAM" id="SSF54373">
    <property type="entry name" value="FAD-linked reductases, C-terminal domain"/>
    <property type="match status" value="1"/>
</dbReference>
<evidence type="ECO:0000259" key="5">
    <source>
        <dbReference type="Pfam" id="PF01494"/>
    </source>
</evidence>
<evidence type="ECO:0000256" key="2">
    <source>
        <dbReference type="ARBA" id="ARBA00022827"/>
    </source>
</evidence>
<dbReference type="KEGG" id="ache:ACHE_70155S"/>
<accession>A0A7R7VV20</accession>
<evidence type="ECO:0000256" key="4">
    <source>
        <dbReference type="SAM" id="Phobius"/>
    </source>
</evidence>